<dbReference type="Gene3D" id="3.40.50.2020">
    <property type="match status" value="2"/>
</dbReference>
<dbReference type="GO" id="GO:0004749">
    <property type="term" value="F:ribose phosphate diphosphokinase activity"/>
    <property type="evidence" value="ECO:0007669"/>
    <property type="project" value="UniProtKB-EC"/>
</dbReference>
<reference evidence="5" key="1">
    <citation type="submission" date="2019-12" db="EMBL/GenBank/DDBJ databases">
        <title>Comparative genomics gives insights into the taxonomy of the Azoarcus-Aromatoleum group and reveals separate origins of nif in the plant-associated Azoarcus and non-plant-associated Aromatoleum sub-groups.</title>
        <authorList>
            <person name="Lafos M."/>
            <person name="Maluk M."/>
            <person name="Batista M."/>
            <person name="Junghare M."/>
            <person name="Carmona M."/>
            <person name="Faoro H."/>
            <person name="Cruz L.M."/>
            <person name="Battistoni F."/>
            <person name="De Souza E."/>
            <person name="Pedrosa F."/>
            <person name="Chen W.-M."/>
            <person name="Poole P.S."/>
            <person name="Dixon R.A."/>
            <person name="James E.K."/>
        </authorList>
    </citation>
    <scope>NUCLEOTIDE SEQUENCE</scope>
    <source>
        <strain evidence="5">NSC3</strain>
    </source>
</reference>
<evidence type="ECO:0000313" key="5">
    <source>
        <dbReference type="EMBL" id="NMG03187.1"/>
    </source>
</evidence>
<protein>
    <submittedName>
        <fullName evidence="5">Ribose-phosphate diphosphokinase</fullName>
        <ecNumber evidence="5">2.7.6.1</ecNumber>
    </submittedName>
</protein>
<dbReference type="GO" id="GO:0002189">
    <property type="term" value="C:ribose phosphate diphosphokinase complex"/>
    <property type="evidence" value="ECO:0007669"/>
    <property type="project" value="TreeGrafter"/>
</dbReference>
<dbReference type="Pfam" id="PF13793">
    <property type="entry name" value="Pribosyltran_N"/>
    <property type="match status" value="1"/>
</dbReference>
<dbReference type="Pfam" id="PF00156">
    <property type="entry name" value="Pribosyltran"/>
    <property type="match status" value="1"/>
</dbReference>
<evidence type="ECO:0000313" key="6">
    <source>
        <dbReference type="Proteomes" id="UP000599523"/>
    </source>
</evidence>
<name>A0A972JB79_9RHOO</name>
<evidence type="ECO:0000256" key="2">
    <source>
        <dbReference type="RuleBase" id="RU004324"/>
    </source>
</evidence>
<dbReference type="SUPFAM" id="SSF53271">
    <property type="entry name" value="PRTase-like"/>
    <property type="match status" value="2"/>
</dbReference>
<feature type="domain" description="Ribose-phosphate pyrophosphokinase N-terminal" evidence="4">
    <location>
        <begin position="45"/>
        <end position="151"/>
    </location>
</feature>
<dbReference type="NCBIfam" id="TIGR01251">
    <property type="entry name" value="ribP_PPkin"/>
    <property type="match status" value="1"/>
</dbReference>
<dbReference type="InterPro" id="IPR029099">
    <property type="entry name" value="Pribosyltran_N"/>
</dbReference>
<feature type="domain" description="Phosphoribosyltransferase" evidence="3">
    <location>
        <begin position="200"/>
        <end position="300"/>
    </location>
</feature>
<dbReference type="EMBL" id="WTVM01000046">
    <property type="protein sequence ID" value="NMG03187.1"/>
    <property type="molecule type" value="Genomic_DNA"/>
</dbReference>
<dbReference type="PANTHER" id="PTHR10210">
    <property type="entry name" value="RIBOSE-PHOSPHATE DIPHOSPHOKINASE FAMILY MEMBER"/>
    <property type="match status" value="1"/>
</dbReference>
<keyword evidence="1 2" id="KW-0545">Nucleotide biosynthesis</keyword>
<keyword evidence="6" id="KW-1185">Reference proteome</keyword>
<comment type="caution">
    <text evidence="5">The sequence shown here is derived from an EMBL/GenBank/DDBJ whole genome shotgun (WGS) entry which is preliminary data.</text>
</comment>
<comment type="similarity">
    <text evidence="2">Belongs to the ribose-phosphate pyrophosphokinase family.</text>
</comment>
<dbReference type="CDD" id="cd06223">
    <property type="entry name" value="PRTases_typeI"/>
    <property type="match status" value="1"/>
</dbReference>
<dbReference type="InterPro" id="IPR000836">
    <property type="entry name" value="PRTase_dom"/>
</dbReference>
<dbReference type="GO" id="GO:0006164">
    <property type="term" value="P:purine nucleotide biosynthetic process"/>
    <property type="evidence" value="ECO:0007669"/>
    <property type="project" value="TreeGrafter"/>
</dbReference>
<evidence type="ECO:0000259" key="4">
    <source>
        <dbReference type="Pfam" id="PF13793"/>
    </source>
</evidence>
<sequence>MQASRPTATSRIRRASARRVIRLGVRRRFRTFSWSSEPLSSVLLHFDDEAAAAAKLAAACGCAIRPIERHRFPDGELRLRLPERLPRVVVLFRGLAYPNEKLVELMLAADTARALGAEQVVLVAPYMAYMRQDIAFRVGEAVSQRIIGRYLANLFDAVITVDPHLHRVETLGEAIPVTDALALSAAPLLGDFVAGRRRAPLLMGPDSESAQWVASAAAAHGFDHAVCSKVRHGDRNVEIALPEMAVAGRSVVIVDDVASTGHTVAVATQLLLAAGAASVDLAVTHALFAEGALALVREAGVSEVWSTDAIAHPTNAVSVAPLIAEALLPLMAR</sequence>
<evidence type="ECO:0000256" key="1">
    <source>
        <dbReference type="ARBA" id="ARBA00022727"/>
    </source>
</evidence>
<dbReference type="InterPro" id="IPR005946">
    <property type="entry name" value="Rib-P_diPkinase"/>
</dbReference>
<keyword evidence="5" id="KW-0808">Transferase</keyword>
<proteinExistence type="inferred from homology"/>
<dbReference type="GO" id="GO:0005737">
    <property type="term" value="C:cytoplasm"/>
    <property type="evidence" value="ECO:0007669"/>
    <property type="project" value="TreeGrafter"/>
</dbReference>
<dbReference type="SMART" id="SM01400">
    <property type="entry name" value="Pribosyltran_N"/>
    <property type="match status" value="1"/>
</dbReference>
<gene>
    <name evidence="5" type="primary">prs</name>
    <name evidence="5" type="ORF">GPA21_09395</name>
</gene>
<dbReference type="PANTHER" id="PTHR10210:SF41">
    <property type="entry name" value="RIBOSE-PHOSPHATE PYROPHOSPHOKINASE 1, CHLOROPLASTIC"/>
    <property type="match status" value="1"/>
</dbReference>
<evidence type="ECO:0000259" key="3">
    <source>
        <dbReference type="Pfam" id="PF00156"/>
    </source>
</evidence>
<dbReference type="GO" id="GO:0000287">
    <property type="term" value="F:magnesium ion binding"/>
    <property type="evidence" value="ECO:0007669"/>
    <property type="project" value="InterPro"/>
</dbReference>
<dbReference type="NCBIfam" id="NF005537">
    <property type="entry name" value="PRK07199.1"/>
    <property type="match status" value="1"/>
</dbReference>
<accession>A0A972JB79</accession>
<dbReference type="EC" id="2.7.6.1" evidence="5"/>
<dbReference type="InterPro" id="IPR029057">
    <property type="entry name" value="PRTase-like"/>
</dbReference>
<dbReference type="AlphaFoldDB" id="A0A972JB79"/>
<dbReference type="GO" id="GO:0006015">
    <property type="term" value="P:5-phosphoribose 1-diphosphate biosynthetic process"/>
    <property type="evidence" value="ECO:0007669"/>
    <property type="project" value="TreeGrafter"/>
</dbReference>
<organism evidence="5 6">
    <name type="scientific">Azoarcus taiwanensis</name>
    <dbReference type="NCBI Taxonomy" id="666964"/>
    <lineage>
        <taxon>Bacteria</taxon>
        <taxon>Pseudomonadati</taxon>
        <taxon>Pseudomonadota</taxon>
        <taxon>Betaproteobacteria</taxon>
        <taxon>Rhodocyclales</taxon>
        <taxon>Zoogloeaceae</taxon>
        <taxon>Azoarcus</taxon>
    </lineage>
</organism>
<dbReference type="Proteomes" id="UP000599523">
    <property type="component" value="Unassembled WGS sequence"/>
</dbReference>